<keyword evidence="1" id="KW-0472">Membrane</keyword>
<protein>
    <submittedName>
        <fullName evidence="2">Uncharacterized protein</fullName>
    </submittedName>
</protein>
<accession>A0A5R8WST4</accession>
<evidence type="ECO:0000313" key="3">
    <source>
        <dbReference type="Proteomes" id="UP000305517"/>
    </source>
</evidence>
<organism evidence="2 3">
    <name type="scientific">Hymenobacter jeollabukensis</name>
    <dbReference type="NCBI Taxonomy" id="2025313"/>
    <lineage>
        <taxon>Bacteria</taxon>
        <taxon>Pseudomonadati</taxon>
        <taxon>Bacteroidota</taxon>
        <taxon>Cytophagia</taxon>
        <taxon>Cytophagales</taxon>
        <taxon>Hymenobacteraceae</taxon>
        <taxon>Hymenobacter</taxon>
    </lineage>
</organism>
<keyword evidence="3" id="KW-1185">Reference proteome</keyword>
<proteinExistence type="predicted"/>
<keyword evidence="1" id="KW-0812">Transmembrane</keyword>
<dbReference type="EMBL" id="VAJM01000003">
    <property type="protein sequence ID" value="TLM93986.1"/>
    <property type="molecule type" value="Genomic_DNA"/>
</dbReference>
<feature type="transmembrane region" description="Helical" evidence="1">
    <location>
        <begin position="66"/>
        <end position="83"/>
    </location>
</feature>
<evidence type="ECO:0000313" key="2">
    <source>
        <dbReference type="EMBL" id="TLM93986.1"/>
    </source>
</evidence>
<dbReference type="RefSeq" id="WP_138076494.1">
    <property type="nucleotide sequence ID" value="NZ_VAJM01000003.1"/>
</dbReference>
<dbReference type="AlphaFoldDB" id="A0A5R8WST4"/>
<comment type="caution">
    <text evidence="2">The sequence shown here is derived from an EMBL/GenBank/DDBJ whole genome shotgun (WGS) entry which is preliminary data.</text>
</comment>
<evidence type="ECO:0000256" key="1">
    <source>
        <dbReference type="SAM" id="Phobius"/>
    </source>
</evidence>
<feature type="transmembrane region" description="Helical" evidence="1">
    <location>
        <begin position="36"/>
        <end position="59"/>
    </location>
</feature>
<dbReference type="Proteomes" id="UP000305517">
    <property type="component" value="Unassembled WGS sequence"/>
</dbReference>
<keyword evidence="1" id="KW-1133">Transmembrane helix</keyword>
<gene>
    <name evidence="2" type="ORF">FDY95_08105</name>
</gene>
<reference evidence="2 3" key="1">
    <citation type="submission" date="2019-05" db="EMBL/GenBank/DDBJ databases">
        <title>Hymenobacter edaphi sp. nov., isolated from abandoned arsenic-contaminated farmland soil.</title>
        <authorList>
            <person name="Nie L."/>
        </authorList>
    </citation>
    <scope>NUCLEOTIDE SEQUENCE [LARGE SCALE GENOMIC DNA]</scope>
    <source>
        <strain evidence="2 3">1-3-3-8</strain>
    </source>
</reference>
<feature type="transmembrane region" description="Helical" evidence="1">
    <location>
        <begin position="122"/>
        <end position="142"/>
    </location>
</feature>
<name>A0A5R8WST4_9BACT</name>
<sequence>MAGWVAGTLLLYGLLNGFHRQSTLDIQLHNTYFVLAPPHALLAIALLLAPVAGGCYALLRRRTSRAVAVASGVLALLLIYLLGDASNAVAAAANYSFWLNQSGAMVAPTATTADGSVVRLLAVLRVLQVLFGIVALLAGIALGRRYTR</sequence>